<dbReference type="STRING" id="1576369.SAMN05421753_1371"/>
<dbReference type="PANTHER" id="PTHR33258">
    <property type="entry name" value="TRANSPOSASE INSL FOR INSERTION SEQUENCE ELEMENT IS186A-RELATED"/>
    <property type="match status" value="1"/>
</dbReference>
<dbReference type="Pfam" id="PF01609">
    <property type="entry name" value="DDE_Tnp_1"/>
    <property type="match status" value="1"/>
</dbReference>
<proteinExistence type="predicted"/>
<dbReference type="AlphaFoldDB" id="A0A1I3TMK6"/>
<feature type="domain" description="Transposase IS4-like" evidence="2">
    <location>
        <begin position="160"/>
        <end position="351"/>
    </location>
</feature>
<dbReference type="GO" id="GO:0006313">
    <property type="term" value="P:DNA transposition"/>
    <property type="evidence" value="ECO:0007669"/>
    <property type="project" value="InterPro"/>
</dbReference>
<protein>
    <submittedName>
        <fullName evidence="3">Transposase DDE domain-containing protein</fullName>
    </submittedName>
</protein>
<evidence type="ECO:0000313" key="4">
    <source>
        <dbReference type="Proteomes" id="UP000199518"/>
    </source>
</evidence>
<evidence type="ECO:0000256" key="1">
    <source>
        <dbReference type="SAM" id="MobiDB-lite"/>
    </source>
</evidence>
<evidence type="ECO:0000259" key="2">
    <source>
        <dbReference type="Pfam" id="PF01609"/>
    </source>
</evidence>
<dbReference type="OrthoDB" id="263222at2"/>
<dbReference type="GO" id="GO:0003677">
    <property type="term" value="F:DNA binding"/>
    <property type="evidence" value="ECO:0007669"/>
    <property type="project" value="InterPro"/>
</dbReference>
<dbReference type="RefSeq" id="WP_092057319.1">
    <property type="nucleotide sequence ID" value="NZ_FOQD01000037.1"/>
</dbReference>
<name>A0A1I3TMK6_9PLAN</name>
<dbReference type="PANTHER" id="PTHR33258:SF1">
    <property type="entry name" value="TRANSPOSASE INSL FOR INSERTION SEQUENCE ELEMENT IS186A-RELATED"/>
    <property type="match status" value="1"/>
</dbReference>
<dbReference type="InterPro" id="IPR012337">
    <property type="entry name" value="RNaseH-like_sf"/>
</dbReference>
<organism evidence="3 4">
    <name type="scientific">Planctomicrobium piriforme</name>
    <dbReference type="NCBI Taxonomy" id="1576369"/>
    <lineage>
        <taxon>Bacteria</taxon>
        <taxon>Pseudomonadati</taxon>
        <taxon>Planctomycetota</taxon>
        <taxon>Planctomycetia</taxon>
        <taxon>Planctomycetales</taxon>
        <taxon>Planctomycetaceae</taxon>
        <taxon>Planctomicrobium</taxon>
    </lineage>
</organism>
<keyword evidence="4" id="KW-1185">Reference proteome</keyword>
<accession>A0A1I3TMK6</accession>
<dbReference type="GO" id="GO:0004803">
    <property type="term" value="F:transposase activity"/>
    <property type="evidence" value="ECO:0007669"/>
    <property type="project" value="InterPro"/>
</dbReference>
<sequence length="461" mass="51908">MDGFQKELLDRLPLAEAAWTLFQFVAGPEILDAVFERHRGRAYEGRISFSTLVTLMSDALLVHSGSGRQSFQQARHEGLLETTDAAAYGKLRRVPVAVSEALLSEVSDRLREVQPAVLARHLPASLELFTVLHIDGKKIKQLAKRLKPLRGVSGSMLGGKALVALEGRSGIAVAMAATLDGEANDAPLVPALIPQVRARLPGLRLWVADRQFCDLRIPALLSEHQDAFLIRHCLKLIFHPDPETAVSESRDEQGRQIRDEEGWIGSSRDPRRMRVRRLTLERPGEEAIMVLTNLLDRSSAPAADLLQVYRERWQIERVFQQVTEVFQLQRLIGSSPQAAVFQASFCLVLYNVLQTIRGYIAEAQQTAAETISTELLFRDVQRQLVCWTELGNEPLPRRVVQLRRDGQSTVAHLQNLLRNQWSEGWRKSPPKKRWQTTNKTKVPGGHSSAWKLLQKRKDDSS</sequence>
<dbReference type="InterPro" id="IPR002559">
    <property type="entry name" value="Transposase_11"/>
</dbReference>
<dbReference type="EMBL" id="FOQD01000037">
    <property type="protein sequence ID" value="SFJ71860.1"/>
    <property type="molecule type" value="Genomic_DNA"/>
</dbReference>
<dbReference type="SUPFAM" id="SSF53098">
    <property type="entry name" value="Ribonuclease H-like"/>
    <property type="match status" value="1"/>
</dbReference>
<feature type="region of interest" description="Disordered" evidence="1">
    <location>
        <begin position="424"/>
        <end position="461"/>
    </location>
</feature>
<dbReference type="Proteomes" id="UP000199518">
    <property type="component" value="Unassembled WGS sequence"/>
</dbReference>
<gene>
    <name evidence="3" type="ORF">SAMN05421753_1371</name>
</gene>
<evidence type="ECO:0000313" key="3">
    <source>
        <dbReference type="EMBL" id="SFJ71860.1"/>
    </source>
</evidence>
<reference evidence="4" key="1">
    <citation type="submission" date="2016-10" db="EMBL/GenBank/DDBJ databases">
        <authorList>
            <person name="Varghese N."/>
            <person name="Submissions S."/>
        </authorList>
    </citation>
    <scope>NUCLEOTIDE SEQUENCE [LARGE SCALE GENOMIC DNA]</scope>
    <source>
        <strain evidence="4">DSM 26348</strain>
    </source>
</reference>